<feature type="non-terminal residue" evidence="1">
    <location>
        <position position="86"/>
    </location>
</feature>
<comment type="caution">
    <text evidence="1">The sequence shown here is derived from an EMBL/GenBank/DDBJ whole genome shotgun (WGS) entry which is preliminary data.</text>
</comment>
<protein>
    <submittedName>
        <fullName evidence="1">Uncharacterized protein</fullName>
    </submittedName>
</protein>
<dbReference type="OrthoDB" id="5592585at2759"/>
<gene>
    <name evidence="1" type="ORF">GGI19_004068</name>
</gene>
<evidence type="ECO:0000313" key="1">
    <source>
        <dbReference type="EMBL" id="KAJ2752064.1"/>
    </source>
</evidence>
<evidence type="ECO:0000313" key="2">
    <source>
        <dbReference type="Proteomes" id="UP001140011"/>
    </source>
</evidence>
<reference evidence="1" key="1">
    <citation type="submission" date="2022-07" db="EMBL/GenBank/DDBJ databases">
        <title>Phylogenomic reconstructions and comparative analyses of Kickxellomycotina fungi.</title>
        <authorList>
            <person name="Reynolds N.K."/>
            <person name="Stajich J.E."/>
            <person name="Barry K."/>
            <person name="Grigoriev I.V."/>
            <person name="Crous P."/>
            <person name="Smith M.E."/>
        </authorList>
    </citation>
    <scope>NUCLEOTIDE SEQUENCE</scope>
    <source>
        <strain evidence="1">BCRC 34297</strain>
    </source>
</reference>
<accession>A0A9W8L9R0</accession>
<dbReference type="Proteomes" id="UP001140011">
    <property type="component" value="Unassembled WGS sequence"/>
</dbReference>
<sequence length="86" mass="9477">MSIQMLLKAARRGIFNEIESLFYAVLDALSDRPRDGQSKNPPGFQVASMQSAAFMRLGCLCSKARYLQNFGVNASNGFVPKDMLDA</sequence>
<dbReference type="AlphaFoldDB" id="A0A9W8L9R0"/>
<name>A0A9W8L9R0_9FUNG</name>
<organism evidence="1 2">
    <name type="scientific">Coemansia pectinata</name>
    <dbReference type="NCBI Taxonomy" id="1052879"/>
    <lineage>
        <taxon>Eukaryota</taxon>
        <taxon>Fungi</taxon>
        <taxon>Fungi incertae sedis</taxon>
        <taxon>Zoopagomycota</taxon>
        <taxon>Kickxellomycotina</taxon>
        <taxon>Kickxellomycetes</taxon>
        <taxon>Kickxellales</taxon>
        <taxon>Kickxellaceae</taxon>
        <taxon>Coemansia</taxon>
    </lineage>
</organism>
<dbReference type="EMBL" id="JANBUH010000325">
    <property type="protein sequence ID" value="KAJ2752064.1"/>
    <property type="molecule type" value="Genomic_DNA"/>
</dbReference>
<keyword evidence="2" id="KW-1185">Reference proteome</keyword>
<proteinExistence type="predicted"/>